<gene>
    <name evidence="4" type="ORF">SAMN05444008_107245</name>
</gene>
<dbReference type="InterPro" id="IPR001789">
    <property type="entry name" value="Sig_transdc_resp-reg_receiver"/>
</dbReference>
<dbReference type="PANTHER" id="PTHR44591">
    <property type="entry name" value="STRESS RESPONSE REGULATOR PROTEIN 1"/>
    <property type="match status" value="1"/>
</dbReference>
<keyword evidence="5" id="KW-1185">Reference proteome</keyword>
<dbReference type="Proteomes" id="UP000184368">
    <property type="component" value="Unassembled WGS sequence"/>
</dbReference>
<dbReference type="STRING" id="1302690.BUE76_17185"/>
<evidence type="ECO:0000313" key="4">
    <source>
        <dbReference type="EMBL" id="SHF39982.1"/>
    </source>
</evidence>
<dbReference type="EMBL" id="FQUO01000007">
    <property type="protein sequence ID" value="SHF39982.1"/>
    <property type="molecule type" value="Genomic_DNA"/>
</dbReference>
<dbReference type="SUPFAM" id="SSF52172">
    <property type="entry name" value="CheY-like"/>
    <property type="match status" value="1"/>
</dbReference>
<reference evidence="4 5" key="1">
    <citation type="submission" date="2016-11" db="EMBL/GenBank/DDBJ databases">
        <authorList>
            <person name="Jaros S."/>
            <person name="Januszkiewicz K."/>
            <person name="Wedrychowicz H."/>
        </authorList>
    </citation>
    <scope>NUCLEOTIDE SEQUENCE [LARGE SCALE GENOMIC DNA]</scope>
    <source>
        <strain evidence="4 5">DSM 26897</strain>
    </source>
</reference>
<evidence type="ECO:0000313" key="5">
    <source>
        <dbReference type="Proteomes" id="UP000184368"/>
    </source>
</evidence>
<name>A0A1M5BCV1_9BACT</name>
<dbReference type="Gene3D" id="3.40.50.2300">
    <property type="match status" value="1"/>
</dbReference>
<accession>A0A1M5BCV1</accession>
<organism evidence="4 5">
    <name type="scientific">Cnuella takakiae</name>
    <dbReference type="NCBI Taxonomy" id="1302690"/>
    <lineage>
        <taxon>Bacteria</taxon>
        <taxon>Pseudomonadati</taxon>
        <taxon>Bacteroidota</taxon>
        <taxon>Chitinophagia</taxon>
        <taxon>Chitinophagales</taxon>
        <taxon>Chitinophagaceae</taxon>
        <taxon>Cnuella</taxon>
    </lineage>
</organism>
<dbReference type="AlphaFoldDB" id="A0A1M5BCV1"/>
<proteinExistence type="predicted"/>
<evidence type="ECO:0000259" key="3">
    <source>
        <dbReference type="PROSITE" id="PS50110"/>
    </source>
</evidence>
<dbReference type="RefSeq" id="WP_073043080.1">
    <property type="nucleotide sequence ID" value="NZ_FQUO01000007.1"/>
</dbReference>
<protein>
    <submittedName>
        <fullName evidence="4">Response regulator receiver domain-containing protein</fullName>
    </submittedName>
</protein>
<dbReference type="InterPro" id="IPR050595">
    <property type="entry name" value="Bact_response_regulator"/>
</dbReference>
<feature type="domain" description="Response regulatory" evidence="3">
    <location>
        <begin position="6"/>
        <end position="117"/>
    </location>
</feature>
<comment type="caution">
    <text evidence="2">Lacks conserved residue(s) required for the propagation of feature annotation.</text>
</comment>
<dbReference type="PANTHER" id="PTHR44591:SF3">
    <property type="entry name" value="RESPONSE REGULATORY DOMAIN-CONTAINING PROTEIN"/>
    <property type="match status" value="1"/>
</dbReference>
<evidence type="ECO:0000256" key="1">
    <source>
        <dbReference type="ARBA" id="ARBA00022553"/>
    </source>
</evidence>
<evidence type="ECO:0000256" key="2">
    <source>
        <dbReference type="PROSITE-ProRule" id="PRU00169"/>
    </source>
</evidence>
<dbReference type="OrthoDB" id="9789181at2"/>
<keyword evidence="1" id="KW-0597">Phosphoprotein</keyword>
<sequence length="125" mass="13411">MANEKTILICDEDSAGLQEWATALGQSGFEVTTLTNGGQVAQVARQGNHAVIVVNPDMQGFDADALCQVKQERGLPVVLLLDAQSTSRNIFGACAADDVVEKPVHVGNLTTLLNKQYTWNKAVKE</sequence>
<dbReference type="Pfam" id="PF00072">
    <property type="entry name" value="Response_reg"/>
    <property type="match status" value="1"/>
</dbReference>
<dbReference type="InterPro" id="IPR011006">
    <property type="entry name" value="CheY-like_superfamily"/>
</dbReference>
<dbReference type="PROSITE" id="PS50110">
    <property type="entry name" value="RESPONSE_REGULATORY"/>
    <property type="match status" value="1"/>
</dbReference>
<dbReference type="GO" id="GO:0000160">
    <property type="term" value="P:phosphorelay signal transduction system"/>
    <property type="evidence" value="ECO:0007669"/>
    <property type="project" value="InterPro"/>
</dbReference>